<dbReference type="SUPFAM" id="SSF53756">
    <property type="entry name" value="UDP-Glycosyltransferase/glycogen phosphorylase"/>
    <property type="match status" value="1"/>
</dbReference>
<dbReference type="PANTHER" id="PTHR43174:SF1">
    <property type="entry name" value="UDP-N-ACETYLGLUCOSAMINE 2-EPIMERASE"/>
    <property type="match status" value="1"/>
</dbReference>
<proteinExistence type="inferred from homology"/>
<reference evidence="3 4" key="1">
    <citation type="submission" date="2020-10" db="EMBL/GenBank/DDBJ databases">
        <title>Ramlibacter sp. HM2 16S ribosomal RNA gene Genome sequencing and assembly.</title>
        <authorList>
            <person name="Kang M."/>
        </authorList>
    </citation>
    <scope>NUCLEOTIDE SEQUENCE [LARGE SCALE GENOMIC DNA]</scope>
    <source>
        <strain evidence="3 4">HM2</strain>
    </source>
</reference>
<dbReference type="CDD" id="cd03786">
    <property type="entry name" value="GTB_UDP-GlcNAc_2-Epimerase"/>
    <property type="match status" value="1"/>
</dbReference>
<evidence type="ECO:0000259" key="2">
    <source>
        <dbReference type="Pfam" id="PF02350"/>
    </source>
</evidence>
<sequence length="358" mass="38877">MKIVTVVGARPQFIKAAAVSRAIRGDAAGRVQEVLVHTGQHYDSNMSAVFFEELGIPAPAHHLEISGGGHGAMTGRMLQALEAVLADEKPDWVLVYGDTNSTLAAALAAVKMHIPLAHVEAGLRSFNMRMPEEVNRIVADRVSTLLFCPTQVAVENLRNEGMTHGVHLVGDVMFDVSLYYRDLARRSSDAVQRFGLEEGGYVLTTCHRAENTDDPVRLASILGALGELAEELPVVLPVHPRTRNIIRERGMADVLGKVRVVDPLSFMDMVRLEQSARVVVTDSGGVQKEAFFYQVPCVTMRDETEWTETVDLGWNQLVGADRGRIVAAVRGARPPAGPEARPYGDGAASQAILQKLLG</sequence>
<dbReference type="GO" id="GO:0008761">
    <property type="term" value="F:UDP-N-acetylglucosamine 2-epimerase activity"/>
    <property type="evidence" value="ECO:0007669"/>
    <property type="project" value="UniProtKB-EC"/>
</dbReference>
<dbReference type="InterPro" id="IPR029767">
    <property type="entry name" value="WecB-like"/>
</dbReference>
<comment type="caution">
    <text evidence="3">The sequence shown here is derived from an EMBL/GenBank/DDBJ whole genome shotgun (WGS) entry which is preliminary data.</text>
</comment>
<organism evidence="3 4">
    <name type="scientific">Ramlibacter pallidus</name>
    <dbReference type="NCBI Taxonomy" id="2780087"/>
    <lineage>
        <taxon>Bacteria</taxon>
        <taxon>Pseudomonadati</taxon>
        <taxon>Pseudomonadota</taxon>
        <taxon>Betaproteobacteria</taxon>
        <taxon>Burkholderiales</taxon>
        <taxon>Comamonadaceae</taxon>
        <taxon>Ramlibacter</taxon>
    </lineage>
</organism>
<dbReference type="Gene3D" id="3.40.50.2000">
    <property type="entry name" value="Glycogen Phosphorylase B"/>
    <property type="match status" value="2"/>
</dbReference>
<keyword evidence="1 3" id="KW-0413">Isomerase</keyword>
<name>A0ABR9RYG8_9BURK</name>
<dbReference type="EMBL" id="JADDIV010000001">
    <property type="protein sequence ID" value="MBE7366269.1"/>
    <property type="molecule type" value="Genomic_DNA"/>
</dbReference>
<evidence type="ECO:0000313" key="3">
    <source>
        <dbReference type="EMBL" id="MBE7366269.1"/>
    </source>
</evidence>
<dbReference type="PANTHER" id="PTHR43174">
    <property type="entry name" value="UDP-N-ACETYLGLUCOSAMINE 2-EPIMERASE"/>
    <property type="match status" value="1"/>
</dbReference>
<dbReference type="NCBIfam" id="TIGR00236">
    <property type="entry name" value="wecB"/>
    <property type="match status" value="1"/>
</dbReference>
<feature type="domain" description="UDP-N-acetylglucosamine 2-epimerase" evidence="2">
    <location>
        <begin position="28"/>
        <end position="356"/>
    </location>
</feature>
<gene>
    <name evidence="3" type="primary">wecB</name>
    <name evidence="3" type="ORF">IM787_01690</name>
</gene>
<comment type="similarity">
    <text evidence="1">Belongs to the UDP-N-acetylglucosamine 2-epimerase family.</text>
</comment>
<evidence type="ECO:0000256" key="1">
    <source>
        <dbReference type="RuleBase" id="RU003513"/>
    </source>
</evidence>
<evidence type="ECO:0000313" key="4">
    <source>
        <dbReference type="Proteomes" id="UP000806285"/>
    </source>
</evidence>
<dbReference type="RefSeq" id="WP_193674896.1">
    <property type="nucleotide sequence ID" value="NZ_JADDIV010000001.1"/>
</dbReference>
<accession>A0ABR9RYG8</accession>
<dbReference type="EC" id="5.1.3.14" evidence="3"/>
<keyword evidence="4" id="KW-1185">Reference proteome</keyword>
<dbReference type="Proteomes" id="UP000806285">
    <property type="component" value="Unassembled WGS sequence"/>
</dbReference>
<dbReference type="Pfam" id="PF02350">
    <property type="entry name" value="Epimerase_2"/>
    <property type="match status" value="1"/>
</dbReference>
<dbReference type="InterPro" id="IPR003331">
    <property type="entry name" value="UDP_GlcNAc_Epimerase_2_dom"/>
</dbReference>
<protein>
    <submittedName>
        <fullName evidence="3">UDP-N-acetylglucosamine 2-epimerase (Non-hydrolyzing)</fullName>
        <ecNumber evidence="3">5.1.3.14</ecNumber>
    </submittedName>
</protein>